<evidence type="ECO:0000256" key="2">
    <source>
        <dbReference type="ARBA" id="ARBA00022729"/>
    </source>
</evidence>
<dbReference type="SUPFAM" id="SSF75005">
    <property type="entry name" value="Arabinanase/levansucrase/invertase"/>
    <property type="match status" value="1"/>
</dbReference>
<keyword evidence="9" id="KW-1185">Reference proteome</keyword>
<protein>
    <submittedName>
        <fullName evidence="8">Family 43 glycosylhydrolase</fullName>
    </submittedName>
</protein>
<dbReference type="Gene3D" id="2.115.10.20">
    <property type="entry name" value="Glycosyl hydrolase domain, family 43"/>
    <property type="match status" value="1"/>
</dbReference>
<evidence type="ECO:0000313" key="9">
    <source>
        <dbReference type="Proteomes" id="UP000323653"/>
    </source>
</evidence>
<keyword evidence="4 7" id="KW-0326">Glycosidase</keyword>
<feature type="active site" description="Proton acceptor" evidence="5">
    <location>
        <position position="24"/>
    </location>
</feature>
<dbReference type="EMBL" id="CP043329">
    <property type="protein sequence ID" value="QEK53207.1"/>
    <property type="molecule type" value="Genomic_DNA"/>
</dbReference>
<evidence type="ECO:0000313" key="8">
    <source>
        <dbReference type="EMBL" id="QEK53207.1"/>
    </source>
</evidence>
<dbReference type="AlphaFoldDB" id="A0A5C0VM13"/>
<feature type="active site" description="Proton donor" evidence="5">
    <location>
        <position position="206"/>
    </location>
</feature>
<organism evidence="8 9">
    <name type="scientific">Pedobacter aquae</name>
    <dbReference type="NCBI Taxonomy" id="2605747"/>
    <lineage>
        <taxon>Bacteria</taxon>
        <taxon>Pseudomonadati</taxon>
        <taxon>Bacteroidota</taxon>
        <taxon>Sphingobacteriia</taxon>
        <taxon>Sphingobacteriales</taxon>
        <taxon>Sphingobacteriaceae</taxon>
        <taxon>Pedobacter</taxon>
    </lineage>
</organism>
<dbReference type="InterPro" id="IPR006710">
    <property type="entry name" value="Glyco_hydro_43"/>
</dbReference>
<dbReference type="KEGG" id="pej:FYC62_02780"/>
<dbReference type="PANTHER" id="PTHR43817:SF1">
    <property type="entry name" value="HYDROLASE, FAMILY 43, PUTATIVE (AFU_ORTHOLOGUE AFUA_3G01660)-RELATED"/>
    <property type="match status" value="1"/>
</dbReference>
<dbReference type="CDD" id="cd18820">
    <property type="entry name" value="GH43_LbAraf43-like"/>
    <property type="match status" value="1"/>
</dbReference>
<dbReference type="InterPro" id="IPR023296">
    <property type="entry name" value="Glyco_hydro_beta-prop_sf"/>
</dbReference>
<dbReference type="InterPro" id="IPR016828">
    <property type="entry name" value="Alpha-L-arabinofuranosidase"/>
</dbReference>
<evidence type="ECO:0000256" key="6">
    <source>
        <dbReference type="PIRSR" id="PIRSR606710-2"/>
    </source>
</evidence>
<name>A0A5C0VM13_9SPHI</name>
<sequence length="348" mass="39976">MLFFWYQPLKAQTFTNPLLEAGADPWSIYKDGYYYYTHTLQDSIVIWKTKNLSELKTAERKTIFVPPAGTNYSKEIWAPEIHFIEGKWYVYFAADDGNNQNHRMYVLENNAANPFDGNWVFKGKVHDKTDKWAIDGSVFYHKNKLYMVWSGWEGDTNGKQEIFIAKMKNPYTIKGKRYKISTPQLTWELHGDLNDPNNPPHVAVNEGPQILKNGDKTFIIYSASGCWTDFYALGMLSLTGKNIRKASSWEKNQQPVFKQSPENGVYAPGHNSFFKSPDGTEDWILYHANSAPGQGCGGHRSPRAQKFTWNADGTPNFSIPVKAGIAQKIPLKINRKQNFSRYEKEKHH</sequence>
<evidence type="ECO:0000256" key="3">
    <source>
        <dbReference type="ARBA" id="ARBA00022801"/>
    </source>
</evidence>
<evidence type="ECO:0000256" key="5">
    <source>
        <dbReference type="PIRSR" id="PIRSR606710-1"/>
    </source>
</evidence>
<dbReference type="Pfam" id="PF04616">
    <property type="entry name" value="Glyco_hydro_43"/>
    <property type="match status" value="1"/>
</dbReference>
<proteinExistence type="inferred from homology"/>
<keyword evidence="3 7" id="KW-0378">Hydrolase</keyword>
<keyword evidence="2" id="KW-0732">Signal</keyword>
<evidence type="ECO:0000256" key="1">
    <source>
        <dbReference type="ARBA" id="ARBA00009865"/>
    </source>
</evidence>
<evidence type="ECO:0000256" key="7">
    <source>
        <dbReference type="RuleBase" id="RU361187"/>
    </source>
</evidence>
<dbReference type="GO" id="GO:0005975">
    <property type="term" value="P:carbohydrate metabolic process"/>
    <property type="evidence" value="ECO:0007669"/>
    <property type="project" value="InterPro"/>
</dbReference>
<feature type="site" description="Important for catalytic activity, responsible for pKa modulation of the active site Glu and correct orientation of both the proton donor and substrate" evidence="6">
    <location>
        <position position="135"/>
    </location>
</feature>
<dbReference type="PANTHER" id="PTHR43817">
    <property type="entry name" value="GLYCOSYL HYDROLASE"/>
    <property type="match status" value="1"/>
</dbReference>
<evidence type="ECO:0000256" key="4">
    <source>
        <dbReference type="ARBA" id="ARBA00023295"/>
    </source>
</evidence>
<comment type="similarity">
    <text evidence="1 7">Belongs to the glycosyl hydrolase 43 family.</text>
</comment>
<dbReference type="GO" id="GO:0004553">
    <property type="term" value="F:hydrolase activity, hydrolyzing O-glycosyl compounds"/>
    <property type="evidence" value="ECO:0007669"/>
    <property type="project" value="InterPro"/>
</dbReference>
<dbReference type="Proteomes" id="UP000323653">
    <property type="component" value="Chromosome"/>
</dbReference>
<dbReference type="PIRSF" id="PIRSF025414">
    <property type="entry name" value="Alpha-L-arabinofuranosidase"/>
    <property type="match status" value="1"/>
</dbReference>
<reference evidence="8 9" key="1">
    <citation type="submission" date="2019-08" db="EMBL/GenBank/DDBJ databases">
        <title>Pedobacter sp. nov., isolated from Han river, South Korea.</title>
        <authorList>
            <person name="Lee D.-H."/>
            <person name="Kim Y.-S."/>
            <person name="Hwang E.-M."/>
            <person name="Le Tran T.C."/>
            <person name="Cha C.-J."/>
        </authorList>
    </citation>
    <scope>NUCLEOTIDE SEQUENCE [LARGE SCALE GENOMIC DNA]</scope>
    <source>
        <strain evidence="8 9">CJ43</strain>
    </source>
</reference>
<accession>A0A5C0VM13</accession>
<gene>
    <name evidence="8" type="ORF">FYC62_02780</name>
</gene>